<feature type="active site" description="Proton donor/acceptor" evidence="3">
    <location>
        <position position="141"/>
    </location>
</feature>
<comment type="similarity">
    <text evidence="2">Belongs to the hyi family.</text>
</comment>
<dbReference type="GO" id="GO:0016853">
    <property type="term" value="F:isomerase activity"/>
    <property type="evidence" value="ECO:0007669"/>
    <property type="project" value="UniProtKB-KW"/>
</dbReference>
<dbReference type="EMBL" id="OMOH01000003">
    <property type="protein sequence ID" value="SPF67929.1"/>
    <property type="molecule type" value="Genomic_DNA"/>
</dbReference>
<feature type="active site" description="Proton donor/acceptor" evidence="3">
    <location>
        <position position="239"/>
    </location>
</feature>
<dbReference type="PIRSF" id="PIRSF006241">
    <property type="entry name" value="HyI"/>
    <property type="match status" value="1"/>
</dbReference>
<evidence type="ECO:0000259" key="4">
    <source>
        <dbReference type="Pfam" id="PF01261"/>
    </source>
</evidence>
<name>A0A375I2M3_9ACTN</name>
<evidence type="ECO:0000256" key="2">
    <source>
        <dbReference type="PIRNR" id="PIRNR006241"/>
    </source>
</evidence>
<dbReference type="OrthoDB" id="9786584at2"/>
<dbReference type="Pfam" id="PF01261">
    <property type="entry name" value="AP_endonuc_2"/>
    <property type="match status" value="1"/>
</dbReference>
<feature type="domain" description="Xylose isomerase-like TIM barrel" evidence="4">
    <location>
        <begin position="44"/>
        <end position="247"/>
    </location>
</feature>
<accession>A0A375I2M3</accession>
<dbReference type="InterPro" id="IPR050417">
    <property type="entry name" value="Sugar_Epim/Isomerase"/>
</dbReference>
<sequence>MSTLTLAACAEMIYTDLPFVQRVEKIAARGLQVEMWNWTTKDLKELAATGATFSSMTGYISGNLTEPDAVEEFLESARRSVEAAEIIDSPRLNVHGTGLDGEGHPVRPVEVVTPDMWLTARDTLARLAEIGRAAGRVFTLENLNLPVDHAGTPFALAKDTRTLVKAVDSPHLKMNLDLYHCQIGEGNLIETCRESLPWIGEIQVADVPGRCQPGTGEINYAGVARALRAMGYEGVVGMEAFASGDSDAALDDFVAAFSEGGGA</sequence>
<dbReference type="InterPro" id="IPR013022">
    <property type="entry name" value="Xyl_isomerase-like_TIM-brl"/>
</dbReference>
<evidence type="ECO:0000313" key="5">
    <source>
        <dbReference type="EMBL" id="SPF67929.1"/>
    </source>
</evidence>
<dbReference type="InterPro" id="IPR026040">
    <property type="entry name" value="HyI-like"/>
</dbReference>
<keyword evidence="1 2" id="KW-0413">Isomerase</keyword>
<dbReference type="InterPro" id="IPR036237">
    <property type="entry name" value="Xyl_isomerase-like_sf"/>
</dbReference>
<dbReference type="RefSeq" id="WP_119715134.1">
    <property type="nucleotide sequence ID" value="NZ_OMOH01000003.1"/>
</dbReference>
<protein>
    <submittedName>
        <fullName evidence="5">Hydroxypyruvate isomerase-like</fullName>
    </submittedName>
</protein>
<keyword evidence="6" id="KW-1185">Reference proteome</keyword>
<proteinExistence type="inferred from homology"/>
<gene>
    <name evidence="5" type="ORF">PROPJV5_0884</name>
</gene>
<dbReference type="Proteomes" id="UP000265962">
    <property type="component" value="Unassembled WGS sequence"/>
</dbReference>
<evidence type="ECO:0000256" key="3">
    <source>
        <dbReference type="PIRSR" id="PIRSR006241-50"/>
    </source>
</evidence>
<dbReference type="SUPFAM" id="SSF51658">
    <property type="entry name" value="Xylose isomerase-like"/>
    <property type="match status" value="1"/>
</dbReference>
<evidence type="ECO:0000313" key="6">
    <source>
        <dbReference type="Proteomes" id="UP000265962"/>
    </source>
</evidence>
<dbReference type="PANTHER" id="PTHR43489">
    <property type="entry name" value="ISOMERASE"/>
    <property type="match status" value="1"/>
</dbReference>
<dbReference type="AlphaFoldDB" id="A0A375I2M3"/>
<organism evidence="5 6">
    <name type="scientific">Propionibacterium ruminifibrarum</name>
    <dbReference type="NCBI Taxonomy" id="1962131"/>
    <lineage>
        <taxon>Bacteria</taxon>
        <taxon>Bacillati</taxon>
        <taxon>Actinomycetota</taxon>
        <taxon>Actinomycetes</taxon>
        <taxon>Propionibacteriales</taxon>
        <taxon>Propionibacteriaceae</taxon>
        <taxon>Propionibacterium</taxon>
    </lineage>
</organism>
<keyword evidence="5" id="KW-0670">Pyruvate</keyword>
<reference evidence="6" key="1">
    <citation type="submission" date="2018-02" db="EMBL/GenBank/DDBJ databases">
        <authorList>
            <person name="Hornung B."/>
        </authorList>
    </citation>
    <scope>NUCLEOTIDE SEQUENCE [LARGE SCALE GENOMIC DNA]</scope>
</reference>
<evidence type="ECO:0000256" key="1">
    <source>
        <dbReference type="ARBA" id="ARBA00023235"/>
    </source>
</evidence>
<dbReference type="Gene3D" id="3.20.20.150">
    <property type="entry name" value="Divalent-metal-dependent TIM barrel enzymes"/>
    <property type="match status" value="1"/>
</dbReference>